<feature type="non-terminal residue" evidence="2">
    <location>
        <position position="1"/>
    </location>
</feature>
<dbReference type="EMBL" id="JASPKZ010004793">
    <property type="protein sequence ID" value="KAJ9589794.1"/>
    <property type="molecule type" value="Genomic_DNA"/>
</dbReference>
<sequence length="123" mass="14013">VETFEISSQTPATITSEDAVQTFKLEIQEIASQANNEELNADLTEKKRSRSEDEIERELKKLAVSDNRVHDTNERRKWLVETFEISSQTPATTTSEDAVQTFKLEIQEIASQTNNEELNIQAL</sequence>
<feature type="compositionally biased region" description="Basic and acidic residues" evidence="1">
    <location>
        <begin position="43"/>
        <end position="55"/>
    </location>
</feature>
<protein>
    <submittedName>
        <fullName evidence="2">Uncharacterized protein</fullName>
    </submittedName>
</protein>
<evidence type="ECO:0000313" key="2">
    <source>
        <dbReference type="EMBL" id="KAJ9589794.1"/>
    </source>
</evidence>
<evidence type="ECO:0000256" key="1">
    <source>
        <dbReference type="SAM" id="MobiDB-lite"/>
    </source>
</evidence>
<comment type="caution">
    <text evidence="2">The sequence shown here is derived from an EMBL/GenBank/DDBJ whole genome shotgun (WGS) entry which is preliminary data.</text>
</comment>
<proteinExistence type="predicted"/>
<feature type="region of interest" description="Disordered" evidence="1">
    <location>
        <begin position="34"/>
        <end position="55"/>
    </location>
</feature>
<feature type="non-terminal residue" evidence="2">
    <location>
        <position position="123"/>
    </location>
</feature>
<gene>
    <name evidence="2" type="ORF">L9F63_027944</name>
</gene>
<name>A0AAD7ZZP4_DIPPU</name>
<organism evidence="2 3">
    <name type="scientific">Diploptera punctata</name>
    <name type="common">Pacific beetle cockroach</name>
    <dbReference type="NCBI Taxonomy" id="6984"/>
    <lineage>
        <taxon>Eukaryota</taxon>
        <taxon>Metazoa</taxon>
        <taxon>Ecdysozoa</taxon>
        <taxon>Arthropoda</taxon>
        <taxon>Hexapoda</taxon>
        <taxon>Insecta</taxon>
        <taxon>Pterygota</taxon>
        <taxon>Neoptera</taxon>
        <taxon>Polyneoptera</taxon>
        <taxon>Dictyoptera</taxon>
        <taxon>Blattodea</taxon>
        <taxon>Blaberoidea</taxon>
        <taxon>Blaberidae</taxon>
        <taxon>Diplopterinae</taxon>
        <taxon>Diploptera</taxon>
    </lineage>
</organism>
<reference evidence="2" key="2">
    <citation type="submission" date="2023-05" db="EMBL/GenBank/DDBJ databases">
        <authorList>
            <person name="Fouks B."/>
        </authorList>
    </citation>
    <scope>NUCLEOTIDE SEQUENCE</scope>
    <source>
        <strain evidence="2">Stay&amp;Tobe</strain>
        <tissue evidence="2">Testes</tissue>
    </source>
</reference>
<reference evidence="2" key="1">
    <citation type="journal article" date="2023" name="IScience">
        <title>Live-bearing cockroach genome reveals convergent evolutionary mechanisms linked to viviparity in insects and beyond.</title>
        <authorList>
            <person name="Fouks B."/>
            <person name="Harrison M.C."/>
            <person name="Mikhailova A.A."/>
            <person name="Marchal E."/>
            <person name="English S."/>
            <person name="Carruthers M."/>
            <person name="Jennings E.C."/>
            <person name="Chiamaka E.L."/>
            <person name="Frigard R.A."/>
            <person name="Pippel M."/>
            <person name="Attardo G.M."/>
            <person name="Benoit J.B."/>
            <person name="Bornberg-Bauer E."/>
            <person name="Tobe S.S."/>
        </authorList>
    </citation>
    <scope>NUCLEOTIDE SEQUENCE</scope>
    <source>
        <strain evidence="2">Stay&amp;Tobe</strain>
    </source>
</reference>
<evidence type="ECO:0000313" key="3">
    <source>
        <dbReference type="Proteomes" id="UP001233999"/>
    </source>
</evidence>
<dbReference type="AlphaFoldDB" id="A0AAD7ZZP4"/>
<keyword evidence="3" id="KW-1185">Reference proteome</keyword>
<dbReference type="Proteomes" id="UP001233999">
    <property type="component" value="Unassembled WGS sequence"/>
</dbReference>
<accession>A0AAD7ZZP4</accession>